<dbReference type="InterPro" id="IPR041495">
    <property type="entry name" value="Mub_B2"/>
</dbReference>
<evidence type="ECO:0000313" key="9">
    <source>
        <dbReference type="EMBL" id="GEO72173.1"/>
    </source>
</evidence>
<gene>
    <name evidence="9" type="ORF">LZY01_13410</name>
</gene>
<feature type="chain" id="PRO_5047320538" description="Gram-positive cocci surface proteins LPxTG domain-containing protein" evidence="7">
    <location>
        <begin position="38"/>
        <end position="1200"/>
    </location>
</feature>
<feature type="transmembrane region" description="Helical" evidence="6">
    <location>
        <begin position="1178"/>
        <end position="1195"/>
    </location>
</feature>
<dbReference type="NCBIfam" id="TIGR01167">
    <property type="entry name" value="LPXTG_anchor"/>
    <property type="match status" value="1"/>
</dbReference>
<evidence type="ECO:0000256" key="3">
    <source>
        <dbReference type="ARBA" id="ARBA00022729"/>
    </source>
</evidence>
<keyword evidence="2" id="KW-0964">Secreted</keyword>
<feature type="compositionally biased region" description="Polar residues" evidence="5">
    <location>
        <begin position="141"/>
        <end position="178"/>
    </location>
</feature>
<proteinExistence type="predicted"/>
<sequence>MTREHVTANNSKKWWITSSLATAVLTGMVLAGTTAHADTTTSPVETTSQAAQTTPENTQATITTVTATEQAQTDAAAQDPAPVTETSEPDEQTPKNSAQSATDQPEQEPTEPAQTSDADATTVPEVDAPEADTPEADTSDQPDSTAPQTENPANPTVTTTPDEQRDSTTPPATEQPADSDSVAGEASDADHAQQAPAKAMAAPAALATTPTPDPDEISDDEDLSARFDDPVLLAAVRKALGLKDGDAIYLDTIRNASPSASLRIDTTGKDANGNNVFQPILSFKGLEIFRYLPENRKGITIYAQLGSSGEEVQNIDFSPLLGVKISWLDWTSDFWGSASDEQLETITQYESDTIQNLEFTATNINKIHFTGMTTHQFEILAPFVQKILENPTTSSQTVAFSGNSIMDFSALNTLSPNTASRVVGRNQYYQATDKIAYQPGDTVEVTSPMKGILGESVKYQVRYYQNDGSGDLVIAEPHEATIIENGQEKKVWKYTLVNPMLHNGQLVYGQFYYDDATYTTYPENSLGQPMKDFDLMAGAIVYQPIGEATATATVTYVDDTTGETLATENLTGDVGTTSDYRTDTTIQGYTDAGYELVTDDYPADGVTFTSAAQAFTIHLKHGLTTLSNSKRVTQTIHYVYADGTTAAPDYTAWLTFTREGTRDQVTGAETWGEWQNIDGQTGFAAKTSPVLAGYLADQLEIPAVDGITVDSADVTATVTYTAQEVQNVTVTYVDETTGATLKTDTLTGIYGTTSDYRTAAAIQAYLQQGYELVTDDYPVDGVAFTDQAQAFTVRLKHGVTTLNNSKRVTQTIHYVYADGTTAAPDYTAWLTFTREGTRDQVTGAETWGEWQNIDGQTGFAAKTSPVLAGYIANQPEVAAITDVTATSDDFTTTVTYTARDAQNILITYVDDTTGKVLHTEALKGDAGTISDYRTAAAIQAYLQQGYELVSDDYPATGAEFTTDVQTFTVHLKHGLATVNNSKRVTQTIHYVYADGTTAAPDYTAWLTFTRTGTRDLVTGVATWGEWQNIDGNGSFAAIKSPTVTGYTPNLATVAAVNGVTATSADLTTTVTYAKKGTVLPPVDPGQPGLPDVPDIDVGSQPDLALPDPSTGGNAANAVKPGQKLPAAKAPAQASRPGGAAANVNATGTADATATTDLTQADETTATTTLPQTNEQTTPWAWLGALGLSLLGWFGFRRKRN</sequence>
<feature type="compositionally biased region" description="Acidic residues" evidence="5">
    <location>
        <begin position="213"/>
        <end position="222"/>
    </location>
</feature>
<keyword evidence="1" id="KW-0134">Cell wall</keyword>
<feature type="region of interest" description="Disordered" evidence="5">
    <location>
        <begin position="36"/>
        <end position="222"/>
    </location>
</feature>
<evidence type="ECO:0000256" key="4">
    <source>
        <dbReference type="ARBA" id="ARBA00023088"/>
    </source>
</evidence>
<feature type="signal peptide" evidence="7">
    <location>
        <begin position="1"/>
        <end position="37"/>
    </location>
</feature>
<evidence type="ECO:0000256" key="5">
    <source>
        <dbReference type="SAM" id="MobiDB-lite"/>
    </source>
</evidence>
<dbReference type="Pfam" id="PF17965">
    <property type="entry name" value="MucBP_2"/>
    <property type="match status" value="3"/>
</dbReference>
<dbReference type="InterPro" id="IPR041558">
    <property type="entry name" value="MucBP_2"/>
</dbReference>
<evidence type="ECO:0000256" key="7">
    <source>
        <dbReference type="SAM" id="SignalP"/>
    </source>
</evidence>
<dbReference type="EMBL" id="BJZK01000015">
    <property type="protein sequence ID" value="GEO72173.1"/>
    <property type="molecule type" value="Genomic_DNA"/>
</dbReference>
<evidence type="ECO:0000256" key="2">
    <source>
        <dbReference type="ARBA" id="ARBA00022525"/>
    </source>
</evidence>
<keyword evidence="4" id="KW-0572">Peptidoglycan-anchor</keyword>
<feature type="compositionally biased region" description="Low complexity" evidence="5">
    <location>
        <begin position="1119"/>
        <end position="1143"/>
    </location>
</feature>
<protein>
    <recommendedName>
        <fullName evidence="8">Gram-positive cocci surface proteins LPxTG domain-containing protein</fullName>
    </recommendedName>
</protein>
<feature type="compositionally biased region" description="Polar residues" evidence="5">
    <location>
        <begin position="36"/>
        <end position="57"/>
    </location>
</feature>
<feature type="compositionally biased region" description="Acidic residues" evidence="5">
    <location>
        <begin position="127"/>
        <end position="140"/>
    </location>
</feature>
<reference evidence="9 10" key="1">
    <citation type="submission" date="2019-07" db="EMBL/GenBank/DDBJ databases">
        <title>Whole genome shotgun sequence of Lactobacillus zymae NBRC 107157.</title>
        <authorList>
            <person name="Hosoyama A."/>
            <person name="Uohara A."/>
            <person name="Ohji S."/>
            <person name="Ichikawa N."/>
        </authorList>
    </citation>
    <scope>NUCLEOTIDE SEQUENCE [LARGE SCALE GENOMIC DNA]</scope>
    <source>
        <strain evidence="9 10">NBRC 107157</strain>
    </source>
</reference>
<dbReference type="Gene3D" id="2.60.40.4300">
    <property type="match status" value="3"/>
</dbReference>
<evidence type="ECO:0000259" key="8">
    <source>
        <dbReference type="PROSITE" id="PS50847"/>
    </source>
</evidence>
<name>A0ABQ0WXB1_9LACO</name>
<evidence type="ECO:0000256" key="6">
    <source>
        <dbReference type="SAM" id="Phobius"/>
    </source>
</evidence>
<comment type="caution">
    <text evidence="9">The sequence shown here is derived from an EMBL/GenBank/DDBJ whole genome shotgun (WGS) entry which is preliminary data.</text>
</comment>
<dbReference type="RefSeq" id="WP_057731998.1">
    <property type="nucleotide sequence ID" value="NZ_BJZK01000015.1"/>
</dbReference>
<keyword evidence="6" id="KW-1133">Transmembrane helix</keyword>
<organism evidence="9 10">
    <name type="scientific">Levilactobacillus zymae</name>
    <dbReference type="NCBI Taxonomy" id="267363"/>
    <lineage>
        <taxon>Bacteria</taxon>
        <taxon>Bacillati</taxon>
        <taxon>Bacillota</taxon>
        <taxon>Bacilli</taxon>
        <taxon>Lactobacillales</taxon>
        <taxon>Lactobacillaceae</taxon>
        <taxon>Levilactobacillus</taxon>
    </lineage>
</organism>
<evidence type="ECO:0000313" key="10">
    <source>
        <dbReference type="Proteomes" id="UP000321794"/>
    </source>
</evidence>
<keyword evidence="6" id="KW-0812">Transmembrane</keyword>
<evidence type="ECO:0000256" key="1">
    <source>
        <dbReference type="ARBA" id="ARBA00022512"/>
    </source>
</evidence>
<dbReference type="InterPro" id="IPR019931">
    <property type="entry name" value="LPXTG_anchor"/>
</dbReference>
<keyword evidence="3 7" id="KW-0732">Signal</keyword>
<dbReference type="Proteomes" id="UP000321794">
    <property type="component" value="Unassembled WGS sequence"/>
</dbReference>
<dbReference type="Gene3D" id="3.10.20.470">
    <property type="match status" value="3"/>
</dbReference>
<keyword evidence="10" id="KW-1185">Reference proteome</keyword>
<dbReference type="Pfam" id="PF17966">
    <property type="entry name" value="Muc_B2"/>
    <property type="match status" value="3"/>
</dbReference>
<accession>A0ABQ0WXB1</accession>
<keyword evidence="6" id="KW-0472">Membrane</keyword>
<feature type="region of interest" description="Disordered" evidence="5">
    <location>
        <begin position="1076"/>
        <end position="1143"/>
    </location>
</feature>
<feature type="compositionally biased region" description="Polar residues" evidence="5">
    <location>
        <begin position="94"/>
        <end position="104"/>
    </location>
</feature>
<feature type="domain" description="Gram-positive cocci surface proteins LPxTG" evidence="8">
    <location>
        <begin position="1169"/>
        <end position="1200"/>
    </location>
</feature>
<feature type="compositionally biased region" description="Low complexity" evidence="5">
    <location>
        <begin position="192"/>
        <end position="210"/>
    </location>
</feature>
<dbReference type="PROSITE" id="PS50847">
    <property type="entry name" value="GRAM_POS_ANCHORING"/>
    <property type="match status" value="1"/>
</dbReference>
<feature type="compositionally biased region" description="Low complexity" evidence="5">
    <location>
        <begin position="58"/>
        <end position="84"/>
    </location>
</feature>